<keyword evidence="6" id="KW-1003">Cell membrane</keyword>
<protein>
    <recommendedName>
        <fullName evidence="19">Cytoplasmic dynein 2 heavy chain 1</fullName>
    </recommendedName>
</protein>
<dbReference type="GO" id="GO:0005929">
    <property type="term" value="C:cilium"/>
    <property type="evidence" value="ECO:0007669"/>
    <property type="project" value="UniProtKB-SubCell"/>
</dbReference>
<feature type="compositionally biased region" description="Basic and acidic residues" evidence="21">
    <location>
        <begin position="3560"/>
        <end position="3577"/>
    </location>
</feature>
<feature type="coiled-coil region" evidence="20">
    <location>
        <begin position="2569"/>
        <end position="2666"/>
    </location>
</feature>
<keyword evidence="16" id="KW-0505">Motor protein</keyword>
<keyword evidence="10" id="KW-0970">Cilium biogenesis/degradation</keyword>
<dbReference type="InterPro" id="IPR013594">
    <property type="entry name" value="Dynein_heavy_tail"/>
</dbReference>
<keyword evidence="24" id="KW-1185">Reference proteome</keyword>
<evidence type="ECO:0000256" key="17">
    <source>
        <dbReference type="ARBA" id="ARBA00023212"/>
    </source>
</evidence>
<dbReference type="Gene3D" id="1.10.8.720">
    <property type="entry name" value="Region D6 of dynein motor"/>
    <property type="match status" value="1"/>
</dbReference>
<evidence type="ECO:0000256" key="9">
    <source>
        <dbReference type="ARBA" id="ARBA00022741"/>
    </source>
</evidence>
<evidence type="ECO:0000256" key="8">
    <source>
        <dbReference type="ARBA" id="ARBA00022701"/>
    </source>
</evidence>
<dbReference type="InterPro" id="IPR041658">
    <property type="entry name" value="AAA_lid_11"/>
</dbReference>
<dbReference type="Gene3D" id="3.10.490.20">
    <property type="match status" value="1"/>
</dbReference>
<dbReference type="GO" id="GO:0030286">
    <property type="term" value="C:dynein complex"/>
    <property type="evidence" value="ECO:0007669"/>
    <property type="project" value="UniProtKB-KW"/>
</dbReference>
<dbReference type="Gene3D" id="1.20.140.100">
    <property type="entry name" value="Dynein heavy chain, N-terminal domain 2"/>
    <property type="match status" value="1"/>
</dbReference>
<evidence type="ECO:0000256" key="10">
    <source>
        <dbReference type="ARBA" id="ARBA00022794"/>
    </source>
</evidence>
<name>A0ABD2LCD0_9BILA</name>
<dbReference type="Gene3D" id="1.20.920.20">
    <property type="match status" value="1"/>
</dbReference>
<reference evidence="23 24" key="1">
    <citation type="submission" date="2024-10" db="EMBL/GenBank/DDBJ databases">
        <authorList>
            <person name="Kim D."/>
        </authorList>
    </citation>
    <scope>NUCLEOTIDE SEQUENCE [LARGE SCALE GENOMIC DNA]</scope>
    <source>
        <strain evidence="23">BH-2024</strain>
    </source>
</reference>
<dbReference type="InterPro" id="IPR003593">
    <property type="entry name" value="AAA+_ATPase"/>
</dbReference>
<dbReference type="InterPro" id="IPR024743">
    <property type="entry name" value="Dynein_HC_stalk"/>
</dbReference>
<dbReference type="Gene3D" id="1.20.920.30">
    <property type="match status" value="1"/>
</dbReference>
<keyword evidence="17" id="KW-0206">Cytoskeleton</keyword>
<dbReference type="InterPro" id="IPR043160">
    <property type="entry name" value="Dynein_C_barrel"/>
</dbReference>
<evidence type="ECO:0000256" key="15">
    <source>
        <dbReference type="ARBA" id="ARBA00023136"/>
    </source>
</evidence>
<dbReference type="Proteomes" id="UP001620626">
    <property type="component" value="Unassembled WGS sequence"/>
</dbReference>
<dbReference type="Pfam" id="PF18199">
    <property type="entry name" value="Dynein_C"/>
    <property type="match status" value="1"/>
</dbReference>
<dbReference type="Pfam" id="PF03028">
    <property type="entry name" value="Dynein_heavy"/>
    <property type="match status" value="1"/>
</dbReference>
<keyword evidence="14" id="KW-0969">Cilium</keyword>
<dbReference type="Pfam" id="PF08393">
    <property type="entry name" value="DHC_N2"/>
    <property type="match status" value="1"/>
</dbReference>
<evidence type="ECO:0000256" key="12">
    <source>
        <dbReference type="ARBA" id="ARBA00023017"/>
    </source>
</evidence>
<dbReference type="InterPro" id="IPR042222">
    <property type="entry name" value="Dynein_2_N"/>
</dbReference>
<dbReference type="InterPro" id="IPR027417">
    <property type="entry name" value="P-loop_NTPase"/>
</dbReference>
<dbReference type="PANTHER" id="PTHR45703">
    <property type="entry name" value="DYNEIN HEAVY CHAIN"/>
    <property type="match status" value="1"/>
</dbReference>
<dbReference type="FunFam" id="3.40.50.300:FF:000071">
    <property type="entry name" value="Cytoplasmic dynein heavy chain 1"/>
    <property type="match status" value="1"/>
</dbReference>
<sequence length="3830" mass="432080">MCRDMLAHVDDPGGDSISLQTTGRLMVLERDRGVLNVSYSDRLARLLREVAQLQAMGLRIPTKISQCVRQGEKFYQYGVLLKQVAHFYNTIEQQMLPCQQAMLLDEALAFERLVLPAGGQREGRGAAAVSITWENPEKLKQYIDKLREAAFNLTSHNRRLRKAHAEIGQIVAELAGTDLLREEEKWTAKLMEVRQIFVEEEAFVAVKTNMQPWANHWNRQLYKVLQLQFRWAMENVDNQMPTLNAQLVFRDQRLQLRPPLEELRLQYYRALRKLLSTPQRLRGVQNNARETELFGRIVTRNARHFQKLYEQSEEMFERLRTADREFDEWVALAQVNLEDLLEQKLRNASDWENQLNLLKQKQRSVDKIPNEIRIECVRLSTAGIRSLAVDLLKRFHDALSWTLRHSIRTELQSVEQTLGHGVDKLSKLPETLEEVAEANHTQSTLAKNLGVIRAKIEATEEKEQLLRQCLLSNAKVISEVSAISALFARSLFGSDQSVDTVPSVKDQFTHFVSLLEGHELVMRDQVKVMKEKLAEAAQKLGDDVEKLHSLWNQFKPKSEIFTSQDDRMALIKAVEFIRGKRKEFEALAKRMDKVRTECEQFDLEQSEWPLFAELKGDLEQYESNYLLYEDFSNELQPLAEQEWVLFRSKTYLFDEFLQKWLEKLKESPGSNVAVRLRKDIEQMREFSNCLKFCRGEVFSADHWLEMFRLLKLPRGTNLERLTFSELLNCQQLVLNTVDKLKELNARAHGEVSIREAIQELEMWAAQAEFALVDYRHSDGTALKVVKEWKTVLNQVRDNQALLQSLRSSPYYGQFREQIHLWEKKVTDLEQQMHALNEIQRRWVYLEPIFSRGALPTEKARFNRIDAEFRLILNDIAEDNRIVALNNKNAALGRTLEQLMDQLGRCQRALSSFLEEKRSAFPRFYFLGDDDLLEIVGQSMNPTVIQSHLKKLFQGINRVIFDAQQQQIRAMVSAEGEVVQLLKPVQIVPQVEQWLSALSEEMRHTLRRLVVDCLQERSLDPLRYPCQVLCLTEQIRFCSDVEKCMASVNGTPVDELAAYRRQLVAQTEQLSSANSEDAVLRQKLKALVLDLAHHVAIVEQLLKADNNGYIGCWAWQRQLRFYLVSGQVVARQAEYEFMYTYEYQGNTAKLVHTPLTDKCYLTLTQALAIGMGGNPYGPAGTGKTESVKALAGLLGRQVLVFNCDEGIDVRAIGRIFVGLIQCGAWGCFDEFNRLGRGVLSAVSSQVQLIQEAVRAKASLCRIGDLSVPVDFNSAIFVTLNPAGKGYGGRQRLPDNLKQLFRPVAMSVPDNQQISETLLFSEGFGQAKVLAKKLVTIFELAKEMLSEQQHYDWGLRALKTVLKGCADAMAKRRQNRGGTADDETEMVVQQLQLNTLSKLTFADARRFRLLLDGIFPGTKREAAQFADLIEPIRKASEHFQMRTTNAQIQKLFQLYEQLRQRIGVIIVGPPGSGKSTLWRLLQKALSLSGDQPVDVYSMNPKAMPRSRLLGQLDLDTREWTDGTLTQAARMATKDSNKPAWIVCDGDVDPEWIEALNSVLDDNKLLTLPSGERIQFGSNVNFLFECVDLSHASPATISRMGMILVSHEDLEVQTLIERFIHQNEKELPTQFGDWLNKNLVPSLEWTVKQRNGALAFSQIGILNNALSLVQNANSKNQFLVALLRAFAPFVSSDKRSELCQRIFSQNIGAIPDTKVPLNVYCDGRTDSLLGYSDDFGLPIQLAHFRLRPPIIWSVRMQIARDILMEWLRPKGRERAATEAQKMEPILVVGPEGCGKETLLRECFEGGGIQAQRLLLNMHCSANTTARHLEQLLSEHCVQVSGPRGRVLKPRESDQLVLHLKGPNLARADQYGTSQLIAFLEQMVEYRGFFDHSLEWVGLDNVQLVISISSTTGAERFALPERFTSKLRVLLLDGPSETELKAVYAAYLAPILGQKMNNSAPAKVDSLANSLINLFVELGKVFTPSEQFNYTFTPTDLTNLTRGLLRYEFGTDSAALHSALFFESQRIFGDRLASADHRQRFLAILLDHFPVRPAPFFSPSPGQILAKELDGRPMLSLLRSDYVAQLEKVINRLKHEQHCPVQQLSDAFVDLCSSLDRAISCPGGAALLAGSAGMGRRAAVTLVAQMHQMRLHTLRVSSSYSLRNFGQDLKDAIYCACIDAEQVLLLVEDYQLLDDSFLQMINSLLSDGYVPGLYSTQQELDQLLSRLREFALDDGFGGVGTLHAHFANRIRTNLHLVLLMDVAHPQFESRILSNPALSKCCTMIWQDHWSHETLSQIAALSLQQNGAADRSDQSSSWLLSAFVQLFQRAPAESQSPAKFAHFVDTFHALISSKRTAVEGRLARLRAGVDRLTETRNAVAKMQKKAAKKSKLLAEKQAEANGALAEITRSMSGATEQKEDMEKLKSTTEAENANIEQQKKLIEQQLADVEPLMNEARKAVGSLKSENLSEVRSLRSPATSIRDILEAVLLFMGILDTSWESMRRFLAKGGVKEEIINFDVRRITPSTAKKVGALVKSKAASFDPVNAKNASTAIAPLAAWVTANLQYALILEKIAPLEQKKESLVKNLNAAEQQMERLSKGLKSLDKKVAELKTNFENCMKEATEIKIDLDREQATIVVAGKMVERLGGEYARWQQQQKELEDELRTVEHCCLIGAAFVTFLGAATEEMRAQTMANWREICQLPAAFDLLNFLASETAQLRWKSEGLLANKLAMENGAILFAVKNTPFVVDPSGTVCTFLANHFKGNSTEILRANQTDLMTKIELGVRFGKTLIIDEIDERIEPALVPLLRRDFHTIGARLAVQLGEKQVDFNDQFRLFLCSRNEHCHLASHVSAVVSEINFSITRSGLASQFLSLAIEMEKPELEQSSAQLSSQMEALKLEMDNLEQVLLEQLAVSDGSLLDNTALLESLNESKEKADKVARGLSDSQHLRTQIDLQRDTFLPFAQRCAQLYFAIRPLHAINHCYQFSVNDCVALFRKCFGEPNEWQNAAEGRERLDRVFRRLRLRLFEFVSRSLFKEDRLAFAMQFVHATAGNGSGGGTLFGRNEWELFTGILAPPAEPSGNAKFDWLDREKRAAVERIQTHLPALFQSLQIADQPIWSTFMKSVECENAFPPSVNAKLSDFQRLIVLQALRPDRLRAAMLRFTSKLLGIDSLSSATLDFASVHQRESVPHQPILLLIAPGSSADPSAELTEYAQREFAKNASGQQLHQLAMGESHAEWDAVELLRHSALEGHWLCLYNVHLNPAVVNRLMTELGSLSGKLHVDFRLWLTTEPDDQLPVVFLQLCLKATYETPPGLKKNLERNFIGGRTEQKGTKRGTDEAAKAKAAFVLHWLHAVVQERRNFIPQAWLKAYEFSEADLRSAKIALHSLFGIAEKNNLKGVDWEMFRGLMLNAIYGGRIDVELDNRVLLAFLLELFNSKMIDGTGGELAPGLKMPMFGEQKDFMDWVSSTMPETDRPELLMLPRNIMLSWDLAQSDAAIAKLRRLFTTVSLSQQNAPGVGTFPRRDIAKAFSKHLWGEALAPLLSLWKRLNHQKPQLLQNAQEKQKEMPKLEKANAKEEANTDDPLVEMLQLEFAYALKLLQNIHSSLSAISRAIKGTNLPEKQTIEVAQSLINFQIPSFWDSLWAGGPSVPSKYLEELVFKVHSTQTLLSLAKSHQLLLSPVNLGQLFRPVSLLNAFRQFSARELGLSLDELVLNTHWHGFGQTAANGTAVPKLTLSSLRIQGALFDGAELRPVPPSAAPFSPVPQLDISWTKMANHSESVESEKQLSLPLFADSERKGAPVVEVKVPCLPASKNHWTLAGIALFLSGHQQE</sequence>
<gene>
    <name evidence="23" type="ORF">niasHT_015586</name>
</gene>
<dbReference type="InterPro" id="IPR035706">
    <property type="entry name" value="AAA_9"/>
</dbReference>
<evidence type="ECO:0000256" key="2">
    <source>
        <dbReference type="ARBA" id="ARBA00004202"/>
    </source>
</evidence>
<dbReference type="Pfam" id="PF12780">
    <property type="entry name" value="AAA_8"/>
    <property type="match status" value="1"/>
</dbReference>
<evidence type="ECO:0000256" key="11">
    <source>
        <dbReference type="ARBA" id="ARBA00022840"/>
    </source>
</evidence>
<evidence type="ECO:0000256" key="1">
    <source>
        <dbReference type="ARBA" id="ARBA00004138"/>
    </source>
</evidence>
<comment type="similarity">
    <text evidence="4">Belongs to the dynein heavy chain family.</text>
</comment>
<evidence type="ECO:0000256" key="5">
    <source>
        <dbReference type="ARBA" id="ARBA00022473"/>
    </source>
</evidence>
<organism evidence="23 24">
    <name type="scientific">Heterodera trifolii</name>
    <dbReference type="NCBI Taxonomy" id="157864"/>
    <lineage>
        <taxon>Eukaryota</taxon>
        <taxon>Metazoa</taxon>
        <taxon>Ecdysozoa</taxon>
        <taxon>Nematoda</taxon>
        <taxon>Chromadorea</taxon>
        <taxon>Rhabditida</taxon>
        <taxon>Tylenchina</taxon>
        <taxon>Tylenchomorpha</taxon>
        <taxon>Tylenchoidea</taxon>
        <taxon>Heteroderidae</taxon>
        <taxon>Heteroderinae</taxon>
        <taxon>Heterodera</taxon>
    </lineage>
</organism>
<dbReference type="Gene3D" id="6.10.140.1060">
    <property type="match status" value="1"/>
</dbReference>
<evidence type="ECO:0000313" key="23">
    <source>
        <dbReference type="EMBL" id="KAL3112880.1"/>
    </source>
</evidence>
<evidence type="ECO:0000256" key="3">
    <source>
        <dbReference type="ARBA" id="ARBA00004245"/>
    </source>
</evidence>
<keyword evidence="9" id="KW-0547">Nucleotide-binding</keyword>
<dbReference type="PANTHER" id="PTHR45703:SF22">
    <property type="entry name" value="DYNEIN CYTOPLASMIC 2 HEAVY CHAIN 1"/>
    <property type="match status" value="1"/>
</dbReference>
<feature type="domain" description="AAA+ ATPase" evidence="22">
    <location>
        <begin position="1458"/>
        <end position="1614"/>
    </location>
</feature>
<feature type="domain" description="AAA+ ATPase" evidence="22">
    <location>
        <begin position="1778"/>
        <end position="2041"/>
    </location>
</feature>
<dbReference type="Pfam" id="PF12774">
    <property type="entry name" value="AAA_6"/>
    <property type="match status" value="1"/>
</dbReference>
<dbReference type="Gene3D" id="1.20.1270.280">
    <property type="match status" value="1"/>
</dbReference>
<evidence type="ECO:0000256" key="20">
    <source>
        <dbReference type="SAM" id="Coils"/>
    </source>
</evidence>
<feature type="coiled-coil region" evidence="20">
    <location>
        <begin position="334"/>
        <end position="361"/>
    </location>
</feature>
<comment type="subcellular location">
    <subcellularLocation>
        <location evidence="2">Cell membrane</location>
        <topology evidence="2">Peripheral membrane protein</topology>
    </subcellularLocation>
    <subcellularLocation>
        <location evidence="1">Cell projection</location>
        <location evidence="1">Cilium</location>
    </subcellularLocation>
    <subcellularLocation>
        <location evidence="3">Cytoplasm</location>
        <location evidence="3">Cytoskeleton</location>
    </subcellularLocation>
</comment>
<evidence type="ECO:0000256" key="7">
    <source>
        <dbReference type="ARBA" id="ARBA00022490"/>
    </source>
</evidence>
<dbReference type="InterPro" id="IPR043157">
    <property type="entry name" value="Dynein_AAA1S"/>
</dbReference>
<dbReference type="EMBL" id="JBICBT010000461">
    <property type="protein sequence ID" value="KAL3112880.1"/>
    <property type="molecule type" value="Genomic_DNA"/>
</dbReference>
<dbReference type="Pfam" id="PF22597">
    <property type="entry name" value="DYN_lid"/>
    <property type="match status" value="1"/>
</dbReference>
<proteinExistence type="inferred from homology"/>
<keyword evidence="13 20" id="KW-0175">Coiled coil</keyword>
<feature type="domain" description="AAA+ ATPase" evidence="22">
    <location>
        <begin position="1171"/>
        <end position="1267"/>
    </location>
</feature>
<feature type="coiled-coil region" evidence="20">
    <location>
        <begin position="811"/>
        <end position="838"/>
    </location>
</feature>
<dbReference type="Gene3D" id="1.20.58.1120">
    <property type="match status" value="1"/>
</dbReference>
<keyword evidence="12" id="KW-0243">Dynein</keyword>
<dbReference type="GO" id="GO:0005524">
    <property type="term" value="F:ATP binding"/>
    <property type="evidence" value="ECO:0007669"/>
    <property type="project" value="UniProtKB-KW"/>
</dbReference>
<keyword evidence="5" id="KW-0217">Developmental protein</keyword>
<feature type="region of interest" description="Disordered" evidence="21">
    <location>
        <begin position="2401"/>
        <end position="2423"/>
    </location>
</feature>
<keyword evidence="18" id="KW-0966">Cell projection</keyword>
<evidence type="ECO:0000256" key="13">
    <source>
        <dbReference type="ARBA" id="ARBA00023054"/>
    </source>
</evidence>
<dbReference type="InterPro" id="IPR024317">
    <property type="entry name" value="Dynein_heavy_chain_D4_dom"/>
</dbReference>
<evidence type="ECO:0000256" key="21">
    <source>
        <dbReference type="SAM" id="MobiDB-lite"/>
    </source>
</evidence>
<dbReference type="Gene3D" id="3.20.180.20">
    <property type="entry name" value="Dynein heavy chain, N-terminal domain 2"/>
    <property type="match status" value="1"/>
</dbReference>
<dbReference type="Pfam" id="PF21264">
    <property type="entry name" value="DYNC2H1_AAA_dom"/>
    <property type="match status" value="1"/>
</dbReference>
<evidence type="ECO:0000256" key="16">
    <source>
        <dbReference type="ARBA" id="ARBA00023175"/>
    </source>
</evidence>
<dbReference type="Pfam" id="PF12775">
    <property type="entry name" value="AAA_7"/>
    <property type="match status" value="1"/>
</dbReference>
<evidence type="ECO:0000256" key="19">
    <source>
        <dbReference type="ARBA" id="ARBA00023902"/>
    </source>
</evidence>
<dbReference type="InterPro" id="IPR013602">
    <property type="entry name" value="Dynein_heavy_linker"/>
</dbReference>
<dbReference type="FunFam" id="3.20.180.20:FF:000002">
    <property type="entry name" value="Cytoplasmic dynein heavy chain 1"/>
    <property type="match status" value="1"/>
</dbReference>
<dbReference type="Pfam" id="PF08385">
    <property type="entry name" value="DHC_N1"/>
    <property type="match status" value="1"/>
</dbReference>
<feature type="compositionally biased region" description="Basic and acidic residues" evidence="21">
    <location>
        <begin position="2411"/>
        <end position="2423"/>
    </location>
</feature>
<dbReference type="InterPro" id="IPR004273">
    <property type="entry name" value="Dynein_heavy_D6_P-loop"/>
</dbReference>
<accession>A0ABD2LCD0</accession>
<evidence type="ECO:0000256" key="18">
    <source>
        <dbReference type="ARBA" id="ARBA00023273"/>
    </source>
</evidence>
<dbReference type="GO" id="GO:0005886">
    <property type="term" value="C:plasma membrane"/>
    <property type="evidence" value="ECO:0007669"/>
    <property type="project" value="UniProtKB-SubCell"/>
</dbReference>
<dbReference type="GO" id="GO:0005874">
    <property type="term" value="C:microtubule"/>
    <property type="evidence" value="ECO:0007669"/>
    <property type="project" value="UniProtKB-KW"/>
</dbReference>
<evidence type="ECO:0000256" key="4">
    <source>
        <dbReference type="ARBA" id="ARBA00008887"/>
    </source>
</evidence>
<evidence type="ECO:0000256" key="6">
    <source>
        <dbReference type="ARBA" id="ARBA00022475"/>
    </source>
</evidence>
<dbReference type="Gene3D" id="3.40.50.300">
    <property type="entry name" value="P-loop containing nucleotide triphosphate hydrolases"/>
    <property type="match status" value="5"/>
</dbReference>
<evidence type="ECO:0000313" key="24">
    <source>
        <dbReference type="Proteomes" id="UP001620626"/>
    </source>
</evidence>
<keyword evidence="8" id="KW-0493">Microtubule</keyword>
<dbReference type="InterPro" id="IPR049400">
    <property type="entry name" value="DYNC2H1_AAA_dom"/>
</dbReference>
<dbReference type="Gene3D" id="1.10.8.710">
    <property type="match status" value="1"/>
</dbReference>
<comment type="caution">
    <text evidence="23">The sequence shown here is derived from an EMBL/GenBank/DDBJ whole genome shotgun (WGS) entry which is preliminary data.</text>
</comment>
<feature type="region of interest" description="Disordered" evidence="21">
    <location>
        <begin position="3558"/>
        <end position="3577"/>
    </location>
</feature>
<dbReference type="Pfam" id="PF12777">
    <property type="entry name" value="MT"/>
    <property type="match status" value="1"/>
</dbReference>
<dbReference type="SMART" id="SM00382">
    <property type="entry name" value="AAA"/>
    <property type="match status" value="3"/>
</dbReference>
<evidence type="ECO:0000256" key="14">
    <source>
        <dbReference type="ARBA" id="ARBA00023069"/>
    </source>
</evidence>
<dbReference type="SUPFAM" id="SSF52540">
    <property type="entry name" value="P-loop containing nucleoside triphosphate hydrolases"/>
    <property type="match status" value="4"/>
</dbReference>
<keyword evidence="11" id="KW-0067">ATP-binding</keyword>
<dbReference type="GO" id="GO:0030030">
    <property type="term" value="P:cell projection organization"/>
    <property type="evidence" value="ECO:0007669"/>
    <property type="project" value="UniProtKB-KW"/>
</dbReference>
<evidence type="ECO:0000259" key="22">
    <source>
        <dbReference type="SMART" id="SM00382"/>
    </source>
</evidence>
<dbReference type="Pfam" id="PF12781">
    <property type="entry name" value="AAA_9"/>
    <property type="match status" value="1"/>
</dbReference>
<dbReference type="InterPro" id="IPR041228">
    <property type="entry name" value="Dynein_C"/>
</dbReference>
<dbReference type="InterPro" id="IPR026983">
    <property type="entry name" value="DHC"/>
</dbReference>
<dbReference type="InterPro" id="IPR035699">
    <property type="entry name" value="AAA_6"/>
</dbReference>
<dbReference type="InterPro" id="IPR054354">
    <property type="entry name" value="DYNC2H1-like_lid"/>
</dbReference>
<keyword evidence="7" id="KW-0963">Cytoplasm</keyword>
<dbReference type="Gene3D" id="1.10.8.1220">
    <property type="match status" value="1"/>
</dbReference>
<dbReference type="InterPro" id="IPR042228">
    <property type="entry name" value="Dynein_linker_3"/>
</dbReference>
<dbReference type="Pfam" id="PF18198">
    <property type="entry name" value="AAA_lid_11"/>
    <property type="match status" value="1"/>
</dbReference>
<keyword evidence="15" id="KW-0472">Membrane</keyword>
<feature type="coiled-coil region" evidence="20">
    <location>
        <begin position="2877"/>
        <end position="2911"/>
    </location>
</feature>
<feature type="coiled-coil region" evidence="20">
    <location>
        <begin position="881"/>
        <end position="915"/>
    </location>
</feature>
<dbReference type="InterPro" id="IPR042219">
    <property type="entry name" value="AAA_lid_11_sf"/>
</dbReference>
<dbReference type="FunFam" id="1.20.920.20:FF:000002">
    <property type="entry name" value="Cytoplasmic dynein 1 heavy chain"/>
    <property type="match status" value="1"/>
</dbReference>